<evidence type="ECO:0000313" key="4">
    <source>
        <dbReference type="EMBL" id="AZI44224.1"/>
    </source>
</evidence>
<dbReference type="EMBL" id="CP034184">
    <property type="protein sequence ID" value="AZI44224.1"/>
    <property type="molecule type" value="Genomic_DNA"/>
</dbReference>
<accession>A0A3G8YNM8</accession>
<dbReference type="Pfam" id="PF00581">
    <property type="entry name" value="Rhodanese"/>
    <property type="match status" value="2"/>
</dbReference>
<dbReference type="SMART" id="SM00450">
    <property type="entry name" value="RHOD"/>
    <property type="match status" value="2"/>
</dbReference>
<dbReference type="OrthoDB" id="9770030at2"/>
<dbReference type="AlphaFoldDB" id="A0A3G8YNM8"/>
<dbReference type="Proteomes" id="UP000276417">
    <property type="component" value="Chromosome 2"/>
</dbReference>
<evidence type="ECO:0000256" key="2">
    <source>
        <dbReference type="RuleBase" id="RU000507"/>
    </source>
</evidence>
<dbReference type="KEGG" id="dph:EHF33_15105"/>
<dbReference type="SUPFAM" id="SSF52821">
    <property type="entry name" value="Rhodanese/Cell cycle control phosphatase"/>
    <property type="match status" value="2"/>
</dbReference>
<dbReference type="GO" id="GO:0004792">
    <property type="term" value="F:thiosulfate-cyanide sulfurtransferase activity"/>
    <property type="evidence" value="ECO:0007669"/>
    <property type="project" value="InterPro"/>
</dbReference>
<sequence>MKLVNSTWLSAHLNDENLRVLDVRSDVMQYLPGHVPNAVHLSDFSLRAPKNGVPAQYLNPESLCHLFALAGVTDDHHVVVYSQGEGVIGATMIMYALNLIGHTDVSLLDGGWTAYRNTQRVSQQYPIYGAAQLTVRPEPDAMSISLEELKDQLATKRATFVDARPEGAYLGVESTWMRNGHLPGALNVDWHSLVEGANLHQLRPLEEIKALLALKGVRKDQNIVVYCGTSREASILYLILKHLLDYPRVRLYEGSWTEYSSFPELKMETGRPVPTV</sequence>
<dbReference type="PROSITE" id="PS00683">
    <property type="entry name" value="RHODANESE_2"/>
    <property type="match status" value="1"/>
</dbReference>
<dbReference type="InterPro" id="IPR036873">
    <property type="entry name" value="Rhodanese-like_dom_sf"/>
</dbReference>
<protein>
    <recommendedName>
        <fullName evidence="2">Sulfurtransferase</fullName>
    </recommendedName>
</protein>
<reference evidence="4 5" key="1">
    <citation type="submission" date="2018-11" db="EMBL/GenBank/DDBJ databases">
        <title>Deinococcus shelandsis sp. nov., isolated from South Shetland Islands soil of Antarctica.</title>
        <authorList>
            <person name="Tian J."/>
        </authorList>
    </citation>
    <scope>NUCLEOTIDE SEQUENCE [LARGE SCALE GENOMIC DNA]</scope>
    <source>
        <strain evidence="4 5">S14-83T</strain>
    </source>
</reference>
<keyword evidence="5" id="KW-1185">Reference proteome</keyword>
<dbReference type="CDD" id="cd01448">
    <property type="entry name" value="TST_Repeat_1"/>
    <property type="match status" value="1"/>
</dbReference>
<keyword evidence="1" id="KW-0677">Repeat</keyword>
<dbReference type="RefSeq" id="WP_124873656.1">
    <property type="nucleotide sequence ID" value="NZ_CP034184.1"/>
</dbReference>
<evidence type="ECO:0000256" key="1">
    <source>
        <dbReference type="ARBA" id="ARBA00022737"/>
    </source>
</evidence>
<dbReference type="PANTHER" id="PTHR43855">
    <property type="entry name" value="THIOSULFATE SULFURTRANSFERASE"/>
    <property type="match status" value="1"/>
</dbReference>
<feature type="domain" description="Rhodanese" evidence="3">
    <location>
        <begin position="14"/>
        <end position="124"/>
    </location>
</feature>
<dbReference type="Gene3D" id="3.40.250.10">
    <property type="entry name" value="Rhodanese-like domain"/>
    <property type="match status" value="2"/>
</dbReference>
<name>A0A3G8YNM8_9DEIO</name>
<dbReference type="PANTHER" id="PTHR43855:SF1">
    <property type="entry name" value="THIOSULFATE SULFURTRANSFERASE"/>
    <property type="match status" value="1"/>
</dbReference>
<dbReference type="CDD" id="cd01449">
    <property type="entry name" value="TST_Repeat_2"/>
    <property type="match status" value="1"/>
</dbReference>
<dbReference type="InterPro" id="IPR001307">
    <property type="entry name" value="Thiosulphate_STrfase_CS"/>
</dbReference>
<dbReference type="InterPro" id="IPR001763">
    <property type="entry name" value="Rhodanese-like_dom"/>
</dbReference>
<evidence type="ECO:0000259" key="3">
    <source>
        <dbReference type="PROSITE" id="PS50206"/>
    </source>
</evidence>
<gene>
    <name evidence="4" type="ORF">EHF33_15105</name>
</gene>
<feature type="domain" description="Rhodanese" evidence="3">
    <location>
        <begin position="154"/>
        <end position="268"/>
    </location>
</feature>
<dbReference type="PROSITE" id="PS50206">
    <property type="entry name" value="RHODANESE_3"/>
    <property type="match status" value="2"/>
</dbReference>
<dbReference type="InterPro" id="IPR051126">
    <property type="entry name" value="Thiosulfate_sulfurtransferase"/>
</dbReference>
<proteinExistence type="predicted"/>
<organism evidence="4 5">
    <name type="scientific">Deinococcus psychrotolerans</name>
    <dbReference type="NCBI Taxonomy" id="2489213"/>
    <lineage>
        <taxon>Bacteria</taxon>
        <taxon>Thermotogati</taxon>
        <taxon>Deinococcota</taxon>
        <taxon>Deinococci</taxon>
        <taxon>Deinococcales</taxon>
        <taxon>Deinococcaceae</taxon>
        <taxon>Deinococcus</taxon>
    </lineage>
</organism>
<evidence type="ECO:0000313" key="5">
    <source>
        <dbReference type="Proteomes" id="UP000276417"/>
    </source>
</evidence>
<keyword evidence="2 4" id="KW-0808">Transferase</keyword>